<proteinExistence type="predicted"/>
<evidence type="ECO:0000313" key="1">
    <source>
        <dbReference type="EMBL" id="SVE24960.1"/>
    </source>
</evidence>
<dbReference type="InterPro" id="IPR050587">
    <property type="entry name" value="GNT1/Glycosyltrans_8"/>
</dbReference>
<protein>
    <submittedName>
        <fullName evidence="1">Uncharacterized protein</fullName>
    </submittedName>
</protein>
<name>A0A383BYS7_9ZZZZ</name>
<dbReference type="InterPro" id="IPR029044">
    <property type="entry name" value="Nucleotide-diphossugar_trans"/>
</dbReference>
<organism evidence="1">
    <name type="scientific">marine metagenome</name>
    <dbReference type="NCBI Taxonomy" id="408172"/>
    <lineage>
        <taxon>unclassified sequences</taxon>
        <taxon>metagenomes</taxon>
        <taxon>ecological metagenomes</taxon>
    </lineage>
</organism>
<reference evidence="1" key="1">
    <citation type="submission" date="2018-05" db="EMBL/GenBank/DDBJ databases">
        <authorList>
            <person name="Lanie J.A."/>
            <person name="Ng W.-L."/>
            <person name="Kazmierczak K.M."/>
            <person name="Andrzejewski T.M."/>
            <person name="Davidsen T.M."/>
            <person name="Wayne K.J."/>
            <person name="Tettelin H."/>
            <person name="Glass J.I."/>
            <person name="Rusch D."/>
            <person name="Podicherti R."/>
            <person name="Tsui H.-C.T."/>
            <person name="Winkler M.E."/>
        </authorList>
    </citation>
    <scope>NUCLEOTIDE SEQUENCE</scope>
</reference>
<sequence>MPVTDQVGDWEAPGAMLRPNGQPRYAFVTFLMLNDNYLPGALVVGHGLRRQSTRAALICLVTDGVSGAARDALRVVFDQVLEIECFYVPHSRRQ</sequence>
<feature type="non-terminal residue" evidence="1">
    <location>
        <position position="94"/>
    </location>
</feature>
<dbReference type="PANTHER" id="PTHR11183">
    <property type="entry name" value="GLYCOGENIN SUBFAMILY MEMBER"/>
    <property type="match status" value="1"/>
</dbReference>
<dbReference type="Gene3D" id="3.90.550.10">
    <property type="entry name" value="Spore Coat Polysaccharide Biosynthesis Protein SpsA, Chain A"/>
    <property type="match status" value="1"/>
</dbReference>
<dbReference type="AlphaFoldDB" id="A0A383BYS7"/>
<dbReference type="SUPFAM" id="SSF53448">
    <property type="entry name" value="Nucleotide-diphospho-sugar transferases"/>
    <property type="match status" value="1"/>
</dbReference>
<accession>A0A383BYS7</accession>
<dbReference type="EMBL" id="UINC01204301">
    <property type="protein sequence ID" value="SVE24960.1"/>
    <property type="molecule type" value="Genomic_DNA"/>
</dbReference>
<gene>
    <name evidence="1" type="ORF">METZ01_LOCUS477814</name>
</gene>